<dbReference type="Gene3D" id="1.10.555.10">
    <property type="entry name" value="Rho GTPase activation protein"/>
    <property type="match status" value="1"/>
</dbReference>
<dbReference type="GO" id="GO:0031901">
    <property type="term" value="C:early endosome membrane"/>
    <property type="evidence" value="ECO:0007669"/>
    <property type="project" value="UniProtKB-SubCell"/>
</dbReference>
<keyword evidence="8" id="KW-0255">Endonuclease</keyword>
<dbReference type="PANTHER" id="PTHR11200:SF300">
    <property type="entry name" value="TYPE II INOSITOL 1,4,5-TRISPHOSPHATE 5-PHOSPHATASE"/>
    <property type="match status" value="1"/>
</dbReference>
<protein>
    <submittedName>
        <fullName evidence="8">Endonuclease/exonuclease/phosphatase</fullName>
    </submittedName>
</protein>
<evidence type="ECO:0000313" key="8">
    <source>
        <dbReference type="EMBL" id="TFK32280.1"/>
    </source>
</evidence>
<dbReference type="SMART" id="SM00324">
    <property type="entry name" value="RhoGAP"/>
    <property type="match status" value="1"/>
</dbReference>
<keyword evidence="4" id="KW-0968">Cytoplasmic vesicle</keyword>
<keyword evidence="3" id="KW-0967">Endosome</keyword>
<dbReference type="GO" id="GO:0004439">
    <property type="term" value="F:phosphatidylinositol-4,5-bisphosphate 5-phosphatase activity"/>
    <property type="evidence" value="ECO:0007669"/>
    <property type="project" value="TreeGrafter"/>
</dbReference>
<name>A0A5C3LHM7_9AGAR</name>
<dbReference type="SUPFAM" id="SSF56219">
    <property type="entry name" value="DNase I-like"/>
    <property type="match status" value="1"/>
</dbReference>
<evidence type="ECO:0000256" key="4">
    <source>
        <dbReference type="ARBA" id="ARBA00023329"/>
    </source>
</evidence>
<dbReference type="AlphaFoldDB" id="A0A5C3LHM7"/>
<dbReference type="Proteomes" id="UP000308652">
    <property type="component" value="Unassembled WGS sequence"/>
</dbReference>
<keyword evidence="8" id="KW-0378">Hydrolase</keyword>
<dbReference type="InterPro" id="IPR013783">
    <property type="entry name" value="Ig-like_fold"/>
</dbReference>
<organism evidence="8 9">
    <name type="scientific">Crucibulum laeve</name>
    <dbReference type="NCBI Taxonomy" id="68775"/>
    <lineage>
        <taxon>Eukaryota</taxon>
        <taxon>Fungi</taxon>
        <taxon>Dikarya</taxon>
        <taxon>Basidiomycota</taxon>
        <taxon>Agaricomycotina</taxon>
        <taxon>Agaricomycetes</taxon>
        <taxon>Agaricomycetidae</taxon>
        <taxon>Agaricales</taxon>
        <taxon>Agaricineae</taxon>
        <taxon>Nidulariaceae</taxon>
        <taxon>Crucibulum</taxon>
    </lineage>
</organism>
<sequence length="1110" mass="121605">MTAVIIESSTILSKARTPTTTANVMGVYDDVRALLTSSEVVQVVLEALFVPSADDSSLSFNAHANKSPNVNALPDDDPTNPNRRILAVVSHRDDWDLSEEGCIFVCKYKSTPTPTSPSLPASSASTTLLNGELEIQRIYPIYGSFALAMGQMRRGPSSDVPLTPGPVPGSPAGALEKGPTRSGFSLTIIPADSPPSSESTNESHSTFFTPDIPTLKLLIAECKRLREVSEVDDATGASVATHQFAWLGMYLSSRAKVSLLSSTPPDLRLSTLPLLYRLSPASAGQPGDDTADIEVVREGWVRARAREHPNPSSRSSNGYGGRGRLKVRIGTFNVNDKLPSQDLSAWIQGLHNDATLNSGGNKEGERGDKGGGAPTIPPLARTSPLTLKGFEWGRTKSNSSIHSSTATPAPEPEPVRFTQPSSSSQNTASATTTVASLSSQTTLPTSDPRDEPESPANDEPDLLILGFQELDLSTEALLYSTRTTREDAWCLAVVAALGEKGGGWVKLASKQLVGMLILVFVKKELKDCFGDVKTTAAGAGLLGVMGNKGAVAIRLTFTPPASFLLPPDNQTTTTSTRRPGPTTLTFVNAHLAAFDEMVDKRNLDYQELCRKLSFEIEPGSTLTATRPGEVVREAVGVFESDVLFWIVDLNYRLDLPDIDVRRVLGTKDWEGKCEVLLRFDQLKKAIQSKKAFDGFQEGPISHLPSYRFSPGLAMDKLGYDIKRKPAWTDRILYMFNPACTTVTQTSYSSHPQITMSDHRPVAADYDIDVDIYDKDQRDETIRKLFRQVDHMENSHERPSIKLEDAFVDFGNVCYETPVTRTLNVRNTGRTPCAYRFVPIQADAPIHPEWLKIEPLAGLLLPDEVVEIKMSVYVDNALASIMNLQPKDLGGTLILHTVMGKDHFISVSGEYQYTCFANRLTTLTRLPGPIRSLKSPSEIKAENHAINAPREVMRVVNWMMTHSTQNELFLSPPDEEIVDTIRECLDTGDEFPYPHDTQDCKIPIAFSVTLLRLLNSLVEPVVPPLLHARCMQMTSQDEAFELLDALPAAAVNVWISVTAFLHFICQSSKDTEHVEKIASVFAPVLLRDDPLSTVLPVSPAGKRKFLLYFIS</sequence>
<dbReference type="SUPFAM" id="SSF48350">
    <property type="entry name" value="GTPase activation domain, GAP"/>
    <property type="match status" value="1"/>
</dbReference>
<dbReference type="InterPro" id="IPR008936">
    <property type="entry name" value="Rho_GTPase_activation_prot"/>
</dbReference>
<evidence type="ECO:0000256" key="1">
    <source>
        <dbReference type="ARBA" id="ARBA00004146"/>
    </source>
</evidence>
<dbReference type="Gene3D" id="2.60.40.10">
    <property type="entry name" value="Immunoglobulins"/>
    <property type="match status" value="1"/>
</dbReference>
<proteinExistence type="predicted"/>
<reference evidence="8 9" key="1">
    <citation type="journal article" date="2019" name="Nat. Ecol. Evol.">
        <title>Megaphylogeny resolves global patterns of mushroom evolution.</title>
        <authorList>
            <person name="Varga T."/>
            <person name="Krizsan K."/>
            <person name="Foldi C."/>
            <person name="Dima B."/>
            <person name="Sanchez-Garcia M."/>
            <person name="Sanchez-Ramirez S."/>
            <person name="Szollosi G.J."/>
            <person name="Szarkandi J.G."/>
            <person name="Papp V."/>
            <person name="Albert L."/>
            <person name="Andreopoulos W."/>
            <person name="Angelini C."/>
            <person name="Antonin V."/>
            <person name="Barry K.W."/>
            <person name="Bougher N.L."/>
            <person name="Buchanan P."/>
            <person name="Buyck B."/>
            <person name="Bense V."/>
            <person name="Catcheside P."/>
            <person name="Chovatia M."/>
            <person name="Cooper J."/>
            <person name="Damon W."/>
            <person name="Desjardin D."/>
            <person name="Finy P."/>
            <person name="Geml J."/>
            <person name="Haridas S."/>
            <person name="Hughes K."/>
            <person name="Justo A."/>
            <person name="Karasinski D."/>
            <person name="Kautmanova I."/>
            <person name="Kiss B."/>
            <person name="Kocsube S."/>
            <person name="Kotiranta H."/>
            <person name="LaButti K.M."/>
            <person name="Lechner B.E."/>
            <person name="Liimatainen K."/>
            <person name="Lipzen A."/>
            <person name="Lukacs Z."/>
            <person name="Mihaltcheva S."/>
            <person name="Morgado L.N."/>
            <person name="Niskanen T."/>
            <person name="Noordeloos M.E."/>
            <person name="Ohm R.A."/>
            <person name="Ortiz-Santana B."/>
            <person name="Ovrebo C."/>
            <person name="Racz N."/>
            <person name="Riley R."/>
            <person name="Savchenko A."/>
            <person name="Shiryaev A."/>
            <person name="Soop K."/>
            <person name="Spirin V."/>
            <person name="Szebenyi C."/>
            <person name="Tomsovsky M."/>
            <person name="Tulloss R.E."/>
            <person name="Uehling J."/>
            <person name="Grigoriev I.V."/>
            <person name="Vagvolgyi C."/>
            <person name="Papp T."/>
            <person name="Martin F.M."/>
            <person name="Miettinen O."/>
            <person name="Hibbett D.S."/>
            <person name="Nagy L.G."/>
        </authorList>
    </citation>
    <scope>NUCLEOTIDE SEQUENCE [LARGE SCALE GENOMIC DNA]</scope>
    <source>
        <strain evidence="8 9">CBS 166.37</strain>
    </source>
</reference>
<evidence type="ECO:0000256" key="5">
    <source>
        <dbReference type="SAM" id="MobiDB-lite"/>
    </source>
</evidence>
<keyword evidence="8" id="KW-0269">Exonuclease</keyword>
<evidence type="ECO:0000259" key="6">
    <source>
        <dbReference type="SMART" id="SM00128"/>
    </source>
</evidence>
<dbReference type="GO" id="GO:0007165">
    <property type="term" value="P:signal transduction"/>
    <property type="evidence" value="ECO:0007669"/>
    <property type="project" value="InterPro"/>
</dbReference>
<dbReference type="InterPro" id="IPR036691">
    <property type="entry name" value="Endo/exonu/phosph_ase_sf"/>
</dbReference>
<feature type="domain" description="Inositol polyphosphate-related phosphatase" evidence="6">
    <location>
        <begin position="425"/>
        <end position="773"/>
    </location>
</feature>
<dbReference type="Pfam" id="PF22669">
    <property type="entry name" value="Exo_endo_phos2"/>
    <property type="match status" value="1"/>
</dbReference>
<dbReference type="InterPro" id="IPR046985">
    <property type="entry name" value="IP5"/>
</dbReference>
<dbReference type="Gene3D" id="3.60.10.10">
    <property type="entry name" value="Endonuclease/exonuclease/phosphatase"/>
    <property type="match status" value="1"/>
</dbReference>
<feature type="compositionally biased region" description="Low complexity" evidence="5">
    <location>
        <begin position="418"/>
        <end position="442"/>
    </location>
</feature>
<evidence type="ECO:0000259" key="7">
    <source>
        <dbReference type="SMART" id="SM00324"/>
    </source>
</evidence>
<evidence type="ECO:0000256" key="2">
    <source>
        <dbReference type="ARBA" id="ARBA00004580"/>
    </source>
</evidence>
<dbReference type="STRING" id="68775.A0A5C3LHM7"/>
<feature type="region of interest" description="Disordered" evidence="5">
    <location>
        <begin position="353"/>
        <end position="459"/>
    </location>
</feature>
<dbReference type="InterPro" id="IPR000300">
    <property type="entry name" value="IPPc"/>
</dbReference>
<feature type="domain" description="Rho-GAP" evidence="7">
    <location>
        <begin position="945"/>
        <end position="1110"/>
    </location>
</feature>
<gene>
    <name evidence="8" type="ORF">BDQ12DRAFT_639029</name>
</gene>
<dbReference type="InterPro" id="IPR000198">
    <property type="entry name" value="RhoGAP_dom"/>
</dbReference>
<dbReference type="Pfam" id="PF21310">
    <property type="entry name" value="OCRL-like_ASH"/>
    <property type="match status" value="1"/>
</dbReference>
<dbReference type="GO" id="GO:0046856">
    <property type="term" value="P:phosphatidylinositol dephosphorylation"/>
    <property type="evidence" value="ECO:0007669"/>
    <property type="project" value="InterPro"/>
</dbReference>
<dbReference type="SMART" id="SM00128">
    <property type="entry name" value="IPPc"/>
    <property type="match status" value="1"/>
</dbReference>
<feature type="compositionally biased region" description="Polar residues" evidence="5">
    <location>
        <begin position="395"/>
        <end position="407"/>
    </location>
</feature>
<dbReference type="EMBL" id="ML213680">
    <property type="protein sequence ID" value="TFK32280.1"/>
    <property type="molecule type" value="Genomic_DNA"/>
</dbReference>
<evidence type="ECO:0000313" key="9">
    <source>
        <dbReference type="Proteomes" id="UP000308652"/>
    </source>
</evidence>
<keyword evidence="9" id="KW-1185">Reference proteome</keyword>
<feature type="region of interest" description="Disordered" evidence="5">
    <location>
        <begin position="156"/>
        <end position="206"/>
    </location>
</feature>
<comment type="subcellular location">
    <subcellularLocation>
        <location evidence="2">Cytoplasmic vesicle</location>
        <location evidence="2">Phagosome membrane</location>
    </subcellularLocation>
    <subcellularLocation>
        <location evidence="1">Early endosome membrane</location>
    </subcellularLocation>
</comment>
<dbReference type="Pfam" id="PF00620">
    <property type="entry name" value="RhoGAP"/>
    <property type="match status" value="1"/>
</dbReference>
<dbReference type="GO" id="GO:0004519">
    <property type="term" value="F:endonuclease activity"/>
    <property type="evidence" value="ECO:0007669"/>
    <property type="project" value="UniProtKB-KW"/>
</dbReference>
<dbReference type="PANTHER" id="PTHR11200">
    <property type="entry name" value="INOSITOL 5-PHOSPHATASE"/>
    <property type="match status" value="1"/>
</dbReference>
<keyword evidence="8" id="KW-0540">Nuclease</keyword>
<evidence type="ECO:0000256" key="3">
    <source>
        <dbReference type="ARBA" id="ARBA00022753"/>
    </source>
</evidence>
<feature type="compositionally biased region" description="Polar residues" evidence="5">
    <location>
        <begin position="194"/>
        <end position="206"/>
    </location>
</feature>
<dbReference type="GO" id="GO:0004527">
    <property type="term" value="F:exonuclease activity"/>
    <property type="evidence" value="ECO:0007669"/>
    <property type="project" value="UniProtKB-KW"/>
</dbReference>
<accession>A0A5C3LHM7</accession>
<dbReference type="OrthoDB" id="7862313at2759"/>
<dbReference type="InterPro" id="IPR048869">
    <property type="entry name" value="OCRL-1_2_ASH"/>
</dbReference>